<sequence>MHKIIQLTPQEQQDAELAFDLFAESQEVTIISREDFLQAFQFFCGLYTDILHSAQQEVESTIQKSQQSTLNSVFFVNCATKLKNLNRTLEKKETTHLNNNFIMNHLDEKNIMHLDRCWGKFDKYKLGYIKTQKLRDVVNLVLSKYNTQKIYLNPEQQDEINTICSPSSNNQRSSDYNNSDEIKQSNFTTYTQKQDKQKKKEKVKQQIQLKDPQENSELYEWITEIEIKNKAISFEIFTNYMANVIVVNKLKLKVYKSQCACTIF</sequence>
<feature type="region of interest" description="Disordered" evidence="1">
    <location>
        <begin position="161"/>
        <end position="180"/>
    </location>
</feature>
<dbReference type="RefSeq" id="XP_001018261.1">
    <property type="nucleotide sequence ID" value="XM_001018261.3"/>
</dbReference>
<dbReference type="Gene3D" id="1.10.238.10">
    <property type="entry name" value="EF-hand"/>
    <property type="match status" value="1"/>
</dbReference>
<organism evidence="2 3">
    <name type="scientific">Tetrahymena thermophila (strain SB210)</name>
    <dbReference type="NCBI Taxonomy" id="312017"/>
    <lineage>
        <taxon>Eukaryota</taxon>
        <taxon>Sar</taxon>
        <taxon>Alveolata</taxon>
        <taxon>Ciliophora</taxon>
        <taxon>Intramacronucleata</taxon>
        <taxon>Oligohymenophorea</taxon>
        <taxon>Hymenostomatida</taxon>
        <taxon>Tetrahymenina</taxon>
        <taxon>Tetrahymenidae</taxon>
        <taxon>Tetrahymena</taxon>
    </lineage>
</organism>
<proteinExistence type="predicted"/>
<name>I7MEY1_TETTS</name>
<dbReference type="GeneID" id="7847225"/>
<dbReference type="HOGENOM" id="CLU_1055505_0_0_1"/>
<evidence type="ECO:0000256" key="1">
    <source>
        <dbReference type="SAM" id="MobiDB-lite"/>
    </source>
</evidence>
<dbReference type="KEGG" id="tet:TTHERM_00284060"/>
<protein>
    <submittedName>
        <fullName evidence="2">Uncharacterized protein</fullName>
    </submittedName>
</protein>
<accession>I7MEY1</accession>
<evidence type="ECO:0000313" key="3">
    <source>
        <dbReference type="Proteomes" id="UP000009168"/>
    </source>
</evidence>
<dbReference type="Proteomes" id="UP000009168">
    <property type="component" value="Unassembled WGS sequence"/>
</dbReference>
<dbReference type="EMBL" id="GG662656">
    <property type="protein sequence ID" value="EAR98016.1"/>
    <property type="molecule type" value="Genomic_DNA"/>
</dbReference>
<keyword evidence="3" id="KW-1185">Reference proteome</keyword>
<dbReference type="InParanoid" id="I7MEY1"/>
<gene>
    <name evidence="2" type="ORF">TTHERM_00284060</name>
</gene>
<reference evidence="3" key="1">
    <citation type="journal article" date="2006" name="PLoS Biol.">
        <title>Macronuclear genome sequence of the ciliate Tetrahymena thermophila, a model eukaryote.</title>
        <authorList>
            <person name="Eisen J.A."/>
            <person name="Coyne R.S."/>
            <person name="Wu M."/>
            <person name="Wu D."/>
            <person name="Thiagarajan M."/>
            <person name="Wortman J.R."/>
            <person name="Badger J.H."/>
            <person name="Ren Q."/>
            <person name="Amedeo P."/>
            <person name="Jones K.M."/>
            <person name="Tallon L.J."/>
            <person name="Delcher A.L."/>
            <person name="Salzberg S.L."/>
            <person name="Silva J.C."/>
            <person name="Haas B.J."/>
            <person name="Majoros W.H."/>
            <person name="Farzad M."/>
            <person name="Carlton J.M."/>
            <person name="Smith R.K. Jr."/>
            <person name="Garg J."/>
            <person name="Pearlman R.E."/>
            <person name="Karrer K.M."/>
            <person name="Sun L."/>
            <person name="Manning G."/>
            <person name="Elde N.C."/>
            <person name="Turkewitz A.P."/>
            <person name="Asai D.J."/>
            <person name="Wilkes D.E."/>
            <person name="Wang Y."/>
            <person name="Cai H."/>
            <person name="Collins K."/>
            <person name="Stewart B.A."/>
            <person name="Lee S.R."/>
            <person name="Wilamowska K."/>
            <person name="Weinberg Z."/>
            <person name="Ruzzo W.L."/>
            <person name="Wloga D."/>
            <person name="Gaertig J."/>
            <person name="Frankel J."/>
            <person name="Tsao C.-C."/>
            <person name="Gorovsky M.A."/>
            <person name="Keeling P.J."/>
            <person name="Waller R.F."/>
            <person name="Patron N.J."/>
            <person name="Cherry J.M."/>
            <person name="Stover N.A."/>
            <person name="Krieger C.J."/>
            <person name="del Toro C."/>
            <person name="Ryder H.F."/>
            <person name="Williamson S.C."/>
            <person name="Barbeau R.A."/>
            <person name="Hamilton E.P."/>
            <person name="Orias E."/>
        </authorList>
    </citation>
    <scope>NUCLEOTIDE SEQUENCE [LARGE SCALE GENOMIC DNA]</scope>
    <source>
        <strain evidence="3">SB210</strain>
    </source>
</reference>
<evidence type="ECO:0000313" key="2">
    <source>
        <dbReference type="EMBL" id="EAR98016.1"/>
    </source>
</evidence>
<dbReference type="AlphaFoldDB" id="I7MEY1"/>